<gene>
    <name evidence="3" type="ORF">SAMN05421823_106294</name>
</gene>
<name>A0A1G9KZ57_9BACT</name>
<keyword evidence="1" id="KW-0472">Membrane</keyword>
<dbReference type="Proteomes" id="UP000198510">
    <property type="component" value="Unassembled WGS sequence"/>
</dbReference>
<dbReference type="EMBL" id="FNFO01000006">
    <property type="protein sequence ID" value="SDL55021.1"/>
    <property type="molecule type" value="Genomic_DNA"/>
</dbReference>
<evidence type="ECO:0000313" key="4">
    <source>
        <dbReference type="Proteomes" id="UP000198510"/>
    </source>
</evidence>
<accession>A0A1G9KZ57</accession>
<dbReference type="InterPro" id="IPR011933">
    <property type="entry name" value="Double_TM_dom"/>
</dbReference>
<evidence type="ECO:0000259" key="2">
    <source>
        <dbReference type="Pfam" id="PF07584"/>
    </source>
</evidence>
<evidence type="ECO:0000256" key="1">
    <source>
        <dbReference type="SAM" id="Phobius"/>
    </source>
</evidence>
<dbReference type="STRING" id="1075417.SAMN05421823_106294"/>
<keyword evidence="4" id="KW-1185">Reference proteome</keyword>
<feature type="transmembrane region" description="Helical" evidence="1">
    <location>
        <begin position="6"/>
        <end position="22"/>
    </location>
</feature>
<dbReference type="Pfam" id="PF07584">
    <property type="entry name" value="BatA"/>
    <property type="match status" value="1"/>
</dbReference>
<feature type="transmembrane region" description="Helical" evidence="1">
    <location>
        <begin position="54"/>
        <end position="72"/>
    </location>
</feature>
<dbReference type="NCBIfam" id="TIGR02226">
    <property type="entry name" value="two_anch"/>
    <property type="match status" value="1"/>
</dbReference>
<protein>
    <submittedName>
        <fullName evidence="3">N-terminal double-transmembrane domain-containing protein</fullName>
    </submittedName>
</protein>
<reference evidence="3 4" key="1">
    <citation type="submission" date="2016-10" db="EMBL/GenBank/DDBJ databases">
        <authorList>
            <person name="de Groot N.N."/>
        </authorList>
    </citation>
    <scope>NUCLEOTIDE SEQUENCE [LARGE SCALE GENOMIC DNA]</scope>
    <source>
        <strain evidence="3 4">DSM 25186</strain>
    </source>
</reference>
<dbReference type="AlphaFoldDB" id="A0A1G9KZ57"/>
<sequence>MLSPAYLWALWALLIPLAIHLWNRREGRRIQVGSIRWLEASTSRKKSSLRLHQWPLLLTRLLLLTLVVLVLVELRQANAPAPPAPRPLALIDSALWRQPLIQRRLDSLQDSYWDVRVMAPLHLWHELEGLAYANPRPERVTVYHRGQLREFGGTRPSLPFPVAWITLPDSGEGTFVAAAQPVGRDSVLVLRAESTEAGTRLQRQRLSAAAYRDEVPLHPTDTLRVRLQATSAAAEIRLYVEAALRAASQYQAWPMALDTTGTPDWTVLLGNTSLPDAPAGQLVRIRRAPGPLRHIQTVEQHHVVHVLQGKLDDPNVSRLPERLLELLFVPVSTDERLATHDRRAIAPTQREVRLGKAPVQTRQTASTGPQAPPLWLAGLLLLIFGFERWLATRT</sequence>
<organism evidence="3 4">
    <name type="scientific">Catalinimonas alkaloidigena</name>
    <dbReference type="NCBI Taxonomy" id="1075417"/>
    <lineage>
        <taxon>Bacteria</taxon>
        <taxon>Pseudomonadati</taxon>
        <taxon>Bacteroidota</taxon>
        <taxon>Cytophagia</taxon>
        <taxon>Cytophagales</taxon>
        <taxon>Catalimonadaceae</taxon>
        <taxon>Catalinimonas</taxon>
    </lineage>
</organism>
<keyword evidence="1" id="KW-1133">Transmembrane helix</keyword>
<feature type="domain" description="Aerotolerance regulator N-terminal" evidence="2">
    <location>
        <begin position="2"/>
        <end position="72"/>
    </location>
</feature>
<dbReference type="InterPro" id="IPR024163">
    <property type="entry name" value="Aerotolerance_reg_N"/>
</dbReference>
<evidence type="ECO:0000313" key="3">
    <source>
        <dbReference type="EMBL" id="SDL55021.1"/>
    </source>
</evidence>
<dbReference type="RefSeq" id="WP_089684133.1">
    <property type="nucleotide sequence ID" value="NZ_FNFO01000006.1"/>
</dbReference>
<proteinExistence type="predicted"/>
<dbReference type="OrthoDB" id="890881at2"/>
<keyword evidence="1 3" id="KW-0812">Transmembrane</keyword>